<reference evidence="1" key="1">
    <citation type="submission" date="2023-06" db="EMBL/GenBank/DDBJ databases">
        <authorList>
            <person name="Kurt Z."/>
        </authorList>
    </citation>
    <scope>NUCLEOTIDE SEQUENCE</scope>
</reference>
<organism evidence="1">
    <name type="scientific">Hexamita inflata</name>
    <dbReference type="NCBI Taxonomy" id="28002"/>
    <lineage>
        <taxon>Eukaryota</taxon>
        <taxon>Metamonada</taxon>
        <taxon>Diplomonadida</taxon>
        <taxon>Hexamitidae</taxon>
        <taxon>Hexamitinae</taxon>
        <taxon>Hexamita</taxon>
    </lineage>
</organism>
<evidence type="ECO:0000313" key="2">
    <source>
        <dbReference type="EMBL" id="CAL6001529.1"/>
    </source>
</evidence>
<evidence type="ECO:0000313" key="1">
    <source>
        <dbReference type="EMBL" id="CAI9967916.1"/>
    </source>
</evidence>
<comment type="caution">
    <text evidence="1">The sequence shown here is derived from an EMBL/GenBank/DDBJ whole genome shotgun (WGS) entry which is preliminary data.</text>
</comment>
<dbReference type="InterPro" id="IPR001611">
    <property type="entry name" value="Leu-rich_rpt"/>
</dbReference>
<gene>
    <name evidence="2" type="ORF">HINF_LOCUS17478</name>
    <name evidence="1" type="ORF">HINF_LOCUS55561</name>
</gene>
<dbReference type="AlphaFoldDB" id="A0AA86UX09"/>
<name>A0AA86UX09_9EUKA</name>
<sequence>MNNLFLNDTKVSDIWSLQFMKDLKNLELQNTQVIDLHPLQYLYSLECLFVTHAHVIDVTPLQNLTKLDHLDLTGNKIQSFDSLKHHINFPKQINQLNDLLQLFAEVENMKENEDEIAKYNFDFQKLPTFEELLFNNKIISVHSPHKLIRKINSKNRITKFRNQLEQNQQSVSVMLNNQIMMMNTQLEMLVQFMQNNTTLTQ</sequence>
<dbReference type="EMBL" id="CAXDID020000044">
    <property type="protein sequence ID" value="CAL6001529.1"/>
    <property type="molecule type" value="Genomic_DNA"/>
</dbReference>
<dbReference type="Proteomes" id="UP001642409">
    <property type="component" value="Unassembled WGS sequence"/>
</dbReference>
<dbReference type="SUPFAM" id="SSF52058">
    <property type="entry name" value="L domain-like"/>
    <property type="match status" value="1"/>
</dbReference>
<proteinExistence type="predicted"/>
<dbReference type="PROSITE" id="PS51450">
    <property type="entry name" value="LRR"/>
    <property type="match status" value="1"/>
</dbReference>
<evidence type="ECO:0000313" key="3">
    <source>
        <dbReference type="Proteomes" id="UP001642409"/>
    </source>
</evidence>
<dbReference type="InterPro" id="IPR032675">
    <property type="entry name" value="LRR_dom_sf"/>
</dbReference>
<protein>
    <submittedName>
        <fullName evidence="1">Leucine-rich repeat domain-containing protein</fullName>
    </submittedName>
    <submittedName>
        <fullName evidence="2">Leucine-rich_repeat domain-containing protein</fullName>
    </submittedName>
</protein>
<reference evidence="2 3" key="2">
    <citation type="submission" date="2024-07" db="EMBL/GenBank/DDBJ databases">
        <authorList>
            <person name="Akdeniz Z."/>
        </authorList>
    </citation>
    <scope>NUCLEOTIDE SEQUENCE [LARGE SCALE GENOMIC DNA]</scope>
</reference>
<dbReference type="Gene3D" id="3.80.10.10">
    <property type="entry name" value="Ribonuclease Inhibitor"/>
    <property type="match status" value="1"/>
</dbReference>
<accession>A0AA86UX09</accession>
<keyword evidence="3" id="KW-1185">Reference proteome</keyword>
<dbReference type="EMBL" id="CATOUU010001031">
    <property type="protein sequence ID" value="CAI9967916.1"/>
    <property type="molecule type" value="Genomic_DNA"/>
</dbReference>